<dbReference type="InterPro" id="IPR021124">
    <property type="entry name" value="CRISPR-assoc_prot_Cas5"/>
</dbReference>
<dbReference type="Gene3D" id="3.30.70.2660">
    <property type="match status" value="1"/>
</dbReference>
<evidence type="ECO:0000313" key="3">
    <source>
        <dbReference type="Proteomes" id="UP001321582"/>
    </source>
</evidence>
<dbReference type="EMBL" id="AP027059">
    <property type="protein sequence ID" value="BDU50909.1"/>
    <property type="molecule type" value="Genomic_DNA"/>
</dbReference>
<dbReference type="RefSeq" id="WP_307903757.1">
    <property type="nucleotide sequence ID" value="NZ_AP027059.1"/>
</dbReference>
<evidence type="ECO:0000313" key="2">
    <source>
        <dbReference type="EMBL" id="BDU50909.1"/>
    </source>
</evidence>
<dbReference type="AlphaFoldDB" id="A0AAU9DJC2"/>
<dbReference type="InterPro" id="IPR013337">
    <property type="entry name" value="CRISPR-assoc_prot_Cas5_Tneap"/>
</dbReference>
<dbReference type="NCBIfam" id="TIGR01895">
    <property type="entry name" value="cas_Cas5t"/>
    <property type="match status" value="1"/>
</dbReference>
<dbReference type="Pfam" id="PF09704">
    <property type="entry name" value="Cas_Cas5d"/>
    <property type="match status" value="1"/>
</dbReference>
<sequence length="254" mass="29665">MKKAIRIKLEQELVNYKVPTSFQLKETYPLPPYSTVIGMVHSICGYEEYKEMQVSIQGKYHSKVNDLFTRYEFKPEMKFESGRHQLNANGFGIGRGIATTELLTEVELLIHIIPEDQNLIEEIEKCIKNPLEFISLGRREDLVIIKEVNSVEIREEEFEKDLELSNDYLAYIPLEMIESEKIILGSETSSYGIENRGTMYNLNKNYELKNFGTKKQPKYFRKWNKKKVIYSSRIIGSEGEKILVDEDRNIVFAI</sequence>
<evidence type="ECO:0000256" key="1">
    <source>
        <dbReference type="ARBA" id="ARBA00023118"/>
    </source>
</evidence>
<keyword evidence="3" id="KW-1185">Reference proteome</keyword>
<dbReference type="GO" id="GO:0051607">
    <property type="term" value="P:defense response to virus"/>
    <property type="evidence" value="ECO:0007669"/>
    <property type="project" value="UniProtKB-KW"/>
</dbReference>
<dbReference type="InterPro" id="IPR013422">
    <property type="entry name" value="CRISPR-assoc_prot_Cas5_N"/>
</dbReference>
<dbReference type="GO" id="GO:0043571">
    <property type="term" value="P:maintenance of CRISPR repeat elements"/>
    <property type="evidence" value="ECO:0007669"/>
    <property type="project" value="InterPro"/>
</dbReference>
<dbReference type="NCBIfam" id="TIGR02593">
    <property type="entry name" value="CRISPR_cas5"/>
    <property type="match status" value="1"/>
</dbReference>
<dbReference type="KEGG" id="haby:HLVA_14780"/>
<accession>A0AAU9DJC2</accession>
<proteinExistence type="predicted"/>
<keyword evidence="1" id="KW-0051">Antiviral defense</keyword>
<dbReference type="Proteomes" id="UP001321582">
    <property type="component" value="Chromosome"/>
</dbReference>
<organism evidence="2 3">
    <name type="scientific">Haliovirga abyssi</name>
    <dbReference type="NCBI Taxonomy" id="2996794"/>
    <lineage>
        <taxon>Bacteria</taxon>
        <taxon>Fusobacteriati</taxon>
        <taxon>Fusobacteriota</taxon>
        <taxon>Fusobacteriia</taxon>
        <taxon>Fusobacteriales</taxon>
        <taxon>Haliovirgaceae</taxon>
        <taxon>Haliovirga</taxon>
    </lineage>
</organism>
<protein>
    <submittedName>
        <fullName evidence="2">Type I-B CRISPR-associated protein Cas5</fullName>
    </submittedName>
</protein>
<gene>
    <name evidence="2" type="ORF">HLVA_14780</name>
</gene>
<name>A0AAU9DJC2_9FUSO</name>
<reference evidence="2 3" key="1">
    <citation type="submission" date="2022-11" db="EMBL/GenBank/DDBJ databases">
        <title>Haliovirga abyssi gen. nov., sp. nov., a mesophilic fermentative bacterium isolated from the Iheya North hydrothermal field and the proposal of Haliovirgaceae fam. nov.</title>
        <authorList>
            <person name="Miyazaki U."/>
            <person name="Tame A."/>
            <person name="Miyazaki J."/>
            <person name="Takai K."/>
            <person name="Sawayama S."/>
            <person name="Kitajima M."/>
            <person name="Okamoto A."/>
            <person name="Nakagawa S."/>
        </authorList>
    </citation>
    <scope>NUCLEOTIDE SEQUENCE [LARGE SCALE GENOMIC DNA]</scope>
    <source>
        <strain evidence="2 3">IC12</strain>
    </source>
</reference>